<keyword evidence="7 8" id="KW-0472">Membrane</keyword>
<feature type="transmembrane region" description="Helical" evidence="8">
    <location>
        <begin position="243"/>
        <end position="266"/>
    </location>
</feature>
<dbReference type="Pfam" id="PF01384">
    <property type="entry name" value="PHO4"/>
    <property type="match status" value="2"/>
</dbReference>
<keyword evidence="6 8" id="KW-1133">Transmembrane helix</keyword>
<evidence type="ECO:0000256" key="3">
    <source>
        <dbReference type="ARBA" id="ARBA00022448"/>
    </source>
</evidence>
<reference evidence="10" key="1">
    <citation type="submission" date="2016-11" db="UniProtKB">
        <authorList>
            <consortium name="WormBaseParasite"/>
        </authorList>
    </citation>
    <scope>IDENTIFICATION</scope>
</reference>
<accession>A0A1I7XLK3</accession>
<dbReference type="WBParaSite" id="Hba_18179">
    <property type="protein sequence ID" value="Hba_18179"/>
    <property type="gene ID" value="Hba_18179"/>
</dbReference>
<dbReference type="PANTHER" id="PTHR11101:SF52">
    <property type="entry name" value="PHOSPHATE TRANSPORTER"/>
    <property type="match status" value="1"/>
</dbReference>
<evidence type="ECO:0000256" key="5">
    <source>
        <dbReference type="ARBA" id="ARBA00022692"/>
    </source>
</evidence>
<keyword evidence="9" id="KW-1185">Reference proteome</keyword>
<keyword evidence="4" id="KW-0592">Phosphate transport</keyword>
<keyword evidence="3" id="KW-0813">Transport</keyword>
<feature type="transmembrane region" description="Helical" evidence="8">
    <location>
        <begin position="29"/>
        <end position="47"/>
    </location>
</feature>
<evidence type="ECO:0000313" key="9">
    <source>
        <dbReference type="Proteomes" id="UP000095283"/>
    </source>
</evidence>
<dbReference type="InterPro" id="IPR001204">
    <property type="entry name" value="Phos_transporter"/>
</dbReference>
<dbReference type="PANTHER" id="PTHR11101">
    <property type="entry name" value="PHOSPHATE TRANSPORTER"/>
    <property type="match status" value="1"/>
</dbReference>
<name>A0A1I7XLK3_HETBA</name>
<dbReference type="Proteomes" id="UP000095283">
    <property type="component" value="Unplaced"/>
</dbReference>
<proteinExistence type="inferred from homology"/>
<organism evidence="9 10">
    <name type="scientific">Heterorhabditis bacteriophora</name>
    <name type="common">Entomopathogenic nematode worm</name>
    <dbReference type="NCBI Taxonomy" id="37862"/>
    <lineage>
        <taxon>Eukaryota</taxon>
        <taxon>Metazoa</taxon>
        <taxon>Ecdysozoa</taxon>
        <taxon>Nematoda</taxon>
        <taxon>Chromadorea</taxon>
        <taxon>Rhabditida</taxon>
        <taxon>Rhabditina</taxon>
        <taxon>Rhabditomorpha</taxon>
        <taxon>Strongyloidea</taxon>
        <taxon>Heterorhabditidae</taxon>
        <taxon>Heterorhabditis</taxon>
    </lineage>
</organism>
<feature type="transmembrane region" description="Helical" evidence="8">
    <location>
        <begin position="67"/>
        <end position="87"/>
    </location>
</feature>
<evidence type="ECO:0000256" key="4">
    <source>
        <dbReference type="ARBA" id="ARBA00022592"/>
    </source>
</evidence>
<protein>
    <submittedName>
        <fullName evidence="10">Phosphate transporter</fullName>
    </submittedName>
</protein>
<evidence type="ECO:0000256" key="1">
    <source>
        <dbReference type="ARBA" id="ARBA00004141"/>
    </source>
</evidence>
<evidence type="ECO:0000256" key="2">
    <source>
        <dbReference type="ARBA" id="ARBA00009916"/>
    </source>
</evidence>
<evidence type="ECO:0000256" key="6">
    <source>
        <dbReference type="ARBA" id="ARBA00022989"/>
    </source>
</evidence>
<evidence type="ECO:0000256" key="7">
    <source>
        <dbReference type="ARBA" id="ARBA00023136"/>
    </source>
</evidence>
<dbReference type="GO" id="GO:0016020">
    <property type="term" value="C:membrane"/>
    <property type="evidence" value="ECO:0007669"/>
    <property type="project" value="UniProtKB-SubCell"/>
</dbReference>
<feature type="transmembrane region" description="Helical" evidence="8">
    <location>
        <begin position="207"/>
        <end position="231"/>
    </location>
</feature>
<dbReference type="GO" id="GO:0035435">
    <property type="term" value="P:phosphate ion transmembrane transport"/>
    <property type="evidence" value="ECO:0007669"/>
    <property type="project" value="TreeGrafter"/>
</dbReference>
<evidence type="ECO:0000313" key="10">
    <source>
        <dbReference type="WBParaSite" id="Hba_18179"/>
    </source>
</evidence>
<comment type="subcellular location">
    <subcellularLocation>
        <location evidence="1">Membrane</location>
        <topology evidence="1">Multi-pass membrane protein</topology>
    </subcellularLocation>
</comment>
<keyword evidence="5 8" id="KW-0812">Transmembrane</keyword>
<comment type="similarity">
    <text evidence="2">Belongs to the inorganic phosphate transporter (PiT) (TC 2.A.20) family.</text>
</comment>
<evidence type="ECO:0000256" key="8">
    <source>
        <dbReference type="SAM" id="Phobius"/>
    </source>
</evidence>
<dbReference type="GO" id="GO:0005315">
    <property type="term" value="F:phosphate transmembrane transporter activity"/>
    <property type="evidence" value="ECO:0007669"/>
    <property type="project" value="InterPro"/>
</dbReference>
<dbReference type="AlphaFoldDB" id="A0A1I7XLK3"/>
<sequence>MEMYNSNFLFQYPMMLDTLIYSPTWTLNFEWLLITAFVFAFLVSYGMGANDSCNDWGPAVGAGTVKIWQAYILCGIFNTIGAILLGYRVTETLRSGIVEMNIFDVYSQFNHSTNRYDIVPSCPEATVINGFLPPTISNGTAPVECAKYTAAEFMIGQTGAMAGVAAFMIVSSIYKIPVSATHAIVGGSLASSLYLRGNNGIKWMEILGIVTSWFISPLIAGFFASLFYVIIKYSVLLRKDTFNWALKMCPIFMCFTLTINLFACIYDGSKCEF</sequence>